<evidence type="ECO:0000256" key="2">
    <source>
        <dbReference type="ARBA" id="ARBA00022679"/>
    </source>
</evidence>
<evidence type="ECO:0000256" key="4">
    <source>
        <dbReference type="ARBA" id="ARBA00023315"/>
    </source>
</evidence>
<dbReference type="InterPro" id="IPR001451">
    <property type="entry name" value="Hexapep"/>
</dbReference>
<dbReference type="SUPFAM" id="SSF51161">
    <property type="entry name" value="Trimeric LpxA-like enzymes"/>
    <property type="match status" value="1"/>
</dbReference>
<keyword evidence="3" id="KW-0677">Repeat</keyword>
<dbReference type="Gene3D" id="3.40.50.720">
    <property type="entry name" value="NAD(P)-binding Rossmann-like Domain"/>
    <property type="match status" value="1"/>
</dbReference>
<evidence type="ECO:0000313" key="8">
    <source>
        <dbReference type="Proteomes" id="UP000559010"/>
    </source>
</evidence>
<comment type="similarity">
    <text evidence="1">Belongs to the transferase hexapeptide repeat family.</text>
</comment>
<dbReference type="InterPro" id="IPR018357">
    <property type="entry name" value="Hexapep_transf_CS"/>
</dbReference>
<dbReference type="CDD" id="cd03360">
    <property type="entry name" value="LbH_AT_putative"/>
    <property type="match status" value="1"/>
</dbReference>
<sequence length="210" mass="22223">MDKPVIIFGAGSLGKAALEVLNKNNIIVYCFLDDREELHGTEINDISVLGATDDDGYLKYIGKKCEAFIAEEENTIRKGLVKLLKERRKVMPINLIHPETSISEHAEMGHGNFLNAKVTLGTSVSIGNHCIFNTNSTIDHLVKIGDFVQIGAGSVLGTGVEVANDVFIGTGAVIVPGVKIGKGARIGAGSVVVGNVEKGQTVFGNPAKPV</sequence>
<dbReference type="PROSITE" id="PS00101">
    <property type="entry name" value="HEXAPEP_TRANSFERASES"/>
    <property type="match status" value="1"/>
</dbReference>
<dbReference type="Pfam" id="PF00132">
    <property type="entry name" value="Hexapep"/>
    <property type="match status" value="1"/>
</dbReference>
<evidence type="ECO:0000256" key="3">
    <source>
        <dbReference type="ARBA" id="ARBA00022737"/>
    </source>
</evidence>
<dbReference type="RefSeq" id="WP_169681749.1">
    <property type="nucleotide sequence ID" value="NZ_JABBNU010000007.1"/>
</dbReference>
<accession>A0A848J169</accession>
<dbReference type="InterPro" id="IPR011004">
    <property type="entry name" value="Trimer_LpxA-like_sf"/>
</dbReference>
<protein>
    <submittedName>
        <fullName evidence="7">Acetyltransferase</fullName>
    </submittedName>
</protein>
<evidence type="ECO:0000259" key="6">
    <source>
        <dbReference type="Pfam" id="PF17836"/>
    </source>
</evidence>
<dbReference type="GO" id="GO:0016746">
    <property type="term" value="F:acyltransferase activity"/>
    <property type="evidence" value="ECO:0007669"/>
    <property type="project" value="UniProtKB-KW"/>
</dbReference>
<proteinExistence type="inferred from homology"/>
<dbReference type="PANTHER" id="PTHR43300:SF7">
    <property type="entry name" value="UDP-N-ACETYLBACILLOSAMINE N-ACETYLTRANSFERASE"/>
    <property type="match status" value="1"/>
</dbReference>
<reference evidence="7 8" key="1">
    <citation type="submission" date="2020-04" db="EMBL/GenBank/DDBJ databases">
        <title>Flammeovirgaceae bacterium KN852 isolated from deep sea.</title>
        <authorList>
            <person name="Zhang D.-C."/>
        </authorList>
    </citation>
    <scope>NUCLEOTIDE SEQUENCE [LARGE SCALE GENOMIC DNA]</scope>
    <source>
        <strain evidence="7 8">KN852</strain>
    </source>
</reference>
<dbReference type="Gene3D" id="2.160.10.10">
    <property type="entry name" value="Hexapeptide repeat proteins"/>
    <property type="match status" value="1"/>
</dbReference>
<evidence type="ECO:0000313" key="7">
    <source>
        <dbReference type="EMBL" id="NMM49098.1"/>
    </source>
</evidence>
<keyword evidence="2 7" id="KW-0808">Transferase</keyword>
<dbReference type="Proteomes" id="UP000559010">
    <property type="component" value="Unassembled WGS sequence"/>
</dbReference>
<feature type="binding site" evidence="5">
    <location>
        <begin position="33"/>
        <end position="34"/>
    </location>
    <ligand>
        <name>substrate</name>
    </ligand>
</feature>
<keyword evidence="4" id="KW-0012">Acyltransferase</keyword>
<keyword evidence="8" id="KW-1185">Reference proteome</keyword>
<gene>
    <name evidence="7" type="ORF">HH304_11870</name>
</gene>
<dbReference type="EMBL" id="JABBNU010000007">
    <property type="protein sequence ID" value="NMM49098.1"/>
    <property type="molecule type" value="Genomic_DNA"/>
</dbReference>
<evidence type="ECO:0000256" key="5">
    <source>
        <dbReference type="PIRSR" id="PIRSR620019-2"/>
    </source>
</evidence>
<name>A0A848J169_9BACT</name>
<comment type="caution">
    <text evidence="7">The sequence shown here is derived from an EMBL/GenBank/DDBJ whole genome shotgun (WGS) entry which is preliminary data.</text>
</comment>
<dbReference type="InterPro" id="IPR020019">
    <property type="entry name" value="AcTrfase_PglD-like"/>
</dbReference>
<dbReference type="NCBIfam" id="TIGR03570">
    <property type="entry name" value="NeuD_NnaD"/>
    <property type="match status" value="1"/>
</dbReference>
<dbReference type="InterPro" id="IPR041561">
    <property type="entry name" value="PglD_N"/>
</dbReference>
<feature type="domain" description="PglD N-terminal" evidence="6">
    <location>
        <begin position="5"/>
        <end position="82"/>
    </location>
</feature>
<evidence type="ECO:0000256" key="1">
    <source>
        <dbReference type="ARBA" id="ARBA00007274"/>
    </source>
</evidence>
<dbReference type="Pfam" id="PF14602">
    <property type="entry name" value="Hexapep_2"/>
    <property type="match status" value="1"/>
</dbReference>
<dbReference type="Pfam" id="PF17836">
    <property type="entry name" value="PglD_N"/>
    <property type="match status" value="1"/>
</dbReference>
<dbReference type="PANTHER" id="PTHR43300">
    <property type="entry name" value="ACETYLTRANSFERASE"/>
    <property type="match status" value="1"/>
</dbReference>
<dbReference type="AlphaFoldDB" id="A0A848J169"/>
<dbReference type="InterPro" id="IPR050179">
    <property type="entry name" value="Trans_hexapeptide_repeat"/>
</dbReference>
<organism evidence="7 8">
    <name type="scientific">Marinigracilibium pacificum</name>
    <dbReference type="NCBI Taxonomy" id="2729599"/>
    <lineage>
        <taxon>Bacteria</taxon>
        <taxon>Pseudomonadati</taxon>
        <taxon>Bacteroidota</taxon>
        <taxon>Cytophagia</taxon>
        <taxon>Cytophagales</taxon>
        <taxon>Flammeovirgaceae</taxon>
        <taxon>Marinigracilibium</taxon>
    </lineage>
</organism>